<dbReference type="InterPro" id="IPR012338">
    <property type="entry name" value="Beta-lactam/transpept-like"/>
</dbReference>
<evidence type="ECO:0000313" key="5">
    <source>
        <dbReference type="Proteomes" id="UP001223586"/>
    </source>
</evidence>
<dbReference type="RefSeq" id="WP_307231735.1">
    <property type="nucleotide sequence ID" value="NZ_JAUSTT010000024.1"/>
</dbReference>
<evidence type="ECO:0000256" key="2">
    <source>
        <dbReference type="SAM" id="MobiDB-lite"/>
    </source>
</evidence>
<proteinExistence type="predicted"/>
<dbReference type="EMBL" id="JAUSTT010000024">
    <property type="protein sequence ID" value="MDQ0177608.1"/>
    <property type="molecule type" value="Genomic_DNA"/>
</dbReference>
<feature type="region of interest" description="Disordered" evidence="2">
    <location>
        <begin position="255"/>
        <end position="276"/>
    </location>
</feature>
<dbReference type="InterPro" id="IPR001466">
    <property type="entry name" value="Beta-lactam-related"/>
</dbReference>
<dbReference type="SUPFAM" id="SSF56601">
    <property type="entry name" value="beta-lactamase/transpeptidase-like"/>
    <property type="match status" value="1"/>
</dbReference>
<organism evidence="4 5">
    <name type="scientific">Bacillus chungangensis</name>
    <dbReference type="NCBI Taxonomy" id="587633"/>
    <lineage>
        <taxon>Bacteria</taxon>
        <taxon>Bacillati</taxon>
        <taxon>Bacillota</taxon>
        <taxon>Bacilli</taxon>
        <taxon>Bacillales</taxon>
        <taxon>Bacillaceae</taxon>
        <taxon>Bacillus</taxon>
    </lineage>
</organism>
<evidence type="ECO:0000313" key="4">
    <source>
        <dbReference type="EMBL" id="MDQ0177608.1"/>
    </source>
</evidence>
<name>A0ABT9WWD1_9BACI</name>
<dbReference type="Proteomes" id="UP001223586">
    <property type="component" value="Unassembled WGS sequence"/>
</dbReference>
<accession>A0ABT9WWD1</accession>
<evidence type="ECO:0000256" key="1">
    <source>
        <dbReference type="ARBA" id="ARBA00022801"/>
    </source>
</evidence>
<dbReference type="Pfam" id="PF00144">
    <property type="entry name" value="Beta-lactamase"/>
    <property type="match status" value="1"/>
</dbReference>
<keyword evidence="1" id="KW-0378">Hydrolase</keyword>
<sequence length="316" mass="35900">MTKVVGTATRILQLIDECKIDWDSKINDLLVDFPNLALSIADLLLHTSGLPADFENKNISEEKVYSFFKNWVSNENVKHKTVYSDIGFILLGFVIEAIDKMDLERSFNKHIFKPLKMNETSYAPKNKMDVIPTEVTPNRGVIQGEVHDSKAWLIDKPIGSAGLFSTLTDLTKFVQAIMNNKKADNRLFFQKETYQKLIHTNERMRTYGWELLFTNVEAPVLFHTGFTGTSIGIDVFRKESLILLTNRVHPDREDRGFIPHLTGSKTPTSKVRGTKKSRWGITASKCPIGSTNHQWGMGKTPTDGSFILSRHENRLI</sequence>
<comment type="caution">
    <text evidence="4">The sequence shown here is derived from an EMBL/GenBank/DDBJ whole genome shotgun (WGS) entry which is preliminary data.</text>
</comment>
<evidence type="ECO:0000259" key="3">
    <source>
        <dbReference type="Pfam" id="PF00144"/>
    </source>
</evidence>
<feature type="domain" description="Beta-lactamase-related" evidence="3">
    <location>
        <begin position="2"/>
        <end position="254"/>
    </location>
</feature>
<dbReference type="PANTHER" id="PTHR43283">
    <property type="entry name" value="BETA-LACTAMASE-RELATED"/>
    <property type="match status" value="1"/>
</dbReference>
<keyword evidence="5" id="KW-1185">Reference proteome</keyword>
<gene>
    <name evidence="4" type="ORF">J2S08_003488</name>
</gene>
<dbReference type="InterPro" id="IPR050789">
    <property type="entry name" value="Diverse_Enzym_Activities"/>
</dbReference>
<reference evidence="4 5" key="1">
    <citation type="submission" date="2023-07" db="EMBL/GenBank/DDBJ databases">
        <title>Genomic Encyclopedia of Type Strains, Phase IV (KMG-IV): sequencing the most valuable type-strain genomes for metagenomic binning, comparative biology and taxonomic classification.</title>
        <authorList>
            <person name="Goeker M."/>
        </authorList>
    </citation>
    <scope>NUCLEOTIDE SEQUENCE [LARGE SCALE GENOMIC DNA]</scope>
    <source>
        <strain evidence="4 5">DSM 23837</strain>
    </source>
</reference>
<dbReference type="Gene3D" id="3.40.710.10">
    <property type="entry name" value="DD-peptidase/beta-lactamase superfamily"/>
    <property type="match status" value="1"/>
</dbReference>
<protein>
    <submittedName>
        <fullName evidence="4">CubicO group peptidase (Beta-lactamase class C family)</fullName>
    </submittedName>
</protein>
<dbReference type="PANTHER" id="PTHR43283:SF11">
    <property type="entry name" value="BETA-LACTAMASE-RELATED DOMAIN-CONTAINING PROTEIN"/>
    <property type="match status" value="1"/>
</dbReference>